<dbReference type="EMBL" id="BKCP01000225">
    <property type="protein sequence ID" value="GER25554.1"/>
    <property type="molecule type" value="Genomic_DNA"/>
</dbReference>
<dbReference type="SUPFAM" id="SSF54791">
    <property type="entry name" value="Eukaryotic type KH-domain (KH-domain type I)"/>
    <property type="match status" value="1"/>
</dbReference>
<evidence type="ECO:0000313" key="4">
    <source>
        <dbReference type="Proteomes" id="UP000325081"/>
    </source>
</evidence>
<dbReference type="PROSITE" id="PS50084">
    <property type="entry name" value="KH_TYPE_1"/>
    <property type="match status" value="1"/>
</dbReference>
<comment type="caution">
    <text evidence="3">The sequence shown here is derived from an EMBL/GenBank/DDBJ whole genome shotgun (WGS) entry which is preliminary data.</text>
</comment>
<name>A0A5A7NYQ9_STRAF</name>
<accession>A0A5A7NYQ9</accession>
<organism evidence="3 4">
    <name type="scientific">Striga asiatica</name>
    <name type="common">Asiatic witchweed</name>
    <name type="synonym">Buchnera asiatica</name>
    <dbReference type="NCBI Taxonomy" id="4170"/>
    <lineage>
        <taxon>Eukaryota</taxon>
        <taxon>Viridiplantae</taxon>
        <taxon>Streptophyta</taxon>
        <taxon>Embryophyta</taxon>
        <taxon>Tracheophyta</taxon>
        <taxon>Spermatophyta</taxon>
        <taxon>Magnoliopsida</taxon>
        <taxon>eudicotyledons</taxon>
        <taxon>Gunneridae</taxon>
        <taxon>Pentapetalae</taxon>
        <taxon>asterids</taxon>
        <taxon>lamiids</taxon>
        <taxon>Lamiales</taxon>
        <taxon>Orobanchaceae</taxon>
        <taxon>Buchnereae</taxon>
        <taxon>Striga</taxon>
    </lineage>
</organism>
<dbReference type="AlphaFoldDB" id="A0A5A7NYQ9"/>
<evidence type="ECO:0000259" key="2">
    <source>
        <dbReference type="Pfam" id="PF00013"/>
    </source>
</evidence>
<sequence length="100" mass="10778">MRKATGTDLRFIVGNQVPKCAPKMLKSYSESRSAVVTNTTIEIVVPNAVTGSIYSENGSNFDRLRQVSGAKVVVHEPRLGTNLSIVVIFGTPDKTQVAQS</sequence>
<dbReference type="GO" id="GO:0003723">
    <property type="term" value="F:RNA binding"/>
    <property type="evidence" value="ECO:0007669"/>
    <property type="project" value="UniProtKB-UniRule"/>
</dbReference>
<dbReference type="Pfam" id="PF00013">
    <property type="entry name" value="KH_1"/>
    <property type="match status" value="1"/>
</dbReference>
<dbReference type="InterPro" id="IPR036612">
    <property type="entry name" value="KH_dom_type_1_sf"/>
</dbReference>
<keyword evidence="4" id="KW-1185">Reference proteome</keyword>
<dbReference type="OrthoDB" id="442947at2759"/>
<evidence type="ECO:0000256" key="1">
    <source>
        <dbReference type="PROSITE-ProRule" id="PRU00117"/>
    </source>
</evidence>
<dbReference type="Gene3D" id="3.30.1370.10">
    <property type="entry name" value="K Homology domain, type 1"/>
    <property type="match status" value="1"/>
</dbReference>
<evidence type="ECO:0000313" key="3">
    <source>
        <dbReference type="EMBL" id="GER25554.1"/>
    </source>
</evidence>
<feature type="domain" description="K Homology" evidence="2">
    <location>
        <begin position="40"/>
        <end position="99"/>
    </location>
</feature>
<dbReference type="InterPro" id="IPR004088">
    <property type="entry name" value="KH_dom_type_1"/>
</dbReference>
<proteinExistence type="predicted"/>
<gene>
    <name evidence="3" type="ORF">STAS_01142</name>
</gene>
<dbReference type="Proteomes" id="UP000325081">
    <property type="component" value="Unassembled WGS sequence"/>
</dbReference>
<keyword evidence="1" id="KW-0694">RNA-binding</keyword>
<reference evidence="4" key="1">
    <citation type="journal article" date="2019" name="Curr. Biol.">
        <title>Genome Sequence of Striga asiatica Provides Insight into the Evolution of Plant Parasitism.</title>
        <authorList>
            <person name="Yoshida S."/>
            <person name="Kim S."/>
            <person name="Wafula E.K."/>
            <person name="Tanskanen J."/>
            <person name="Kim Y.M."/>
            <person name="Honaas L."/>
            <person name="Yang Z."/>
            <person name="Spallek T."/>
            <person name="Conn C.E."/>
            <person name="Ichihashi Y."/>
            <person name="Cheong K."/>
            <person name="Cui S."/>
            <person name="Der J.P."/>
            <person name="Gundlach H."/>
            <person name="Jiao Y."/>
            <person name="Hori C."/>
            <person name="Ishida J.K."/>
            <person name="Kasahara H."/>
            <person name="Kiba T."/>
            <person name="Kim M.S."/>
            <person name="Koo N."/>
            <person name="Laohavisit A."/>
            <person name="Lee Y.H."/>
            <person name="Lumba S."/>
            <person name="McCourt P."/>
            <person name="Mortimer J.C."/>
            <person name="Mutuku J.M."/>
            <person name="Nomura T."/>
            <person name="Sasaki-Sekimoto Y."/>
            <person name="Seto Y."/>
            <person name="Wang Y."/>
            <person name="Wakatake T."/>
            <person name="Sakakibara H."/>
            <person name="Demura T."/>
            <person name="Yamaguchi S."/>
            <person name="Yoneyama K."/>
            <person name="Manabe R.I."/>
            <person name="Nelson D.C."/>
            <person name="Schulman A.H."/>
            <person name="Timko M.P."/>
            <person name="dePamphilis C.W."/>
            <person name="Choi D."/>
            <person name="Shirasu K."/>
        </authorList>
    </citation>
    <scope>NUCLEOTIDE SEQUENCE [LARGE SCALE GENOMIC DNA]</scope>
    <source>
        <strain evidence="4">cv. UVA1</strain>
    </source>
</reference>
<protein>
    <submittedName>
        <fullName evidence="3">Poly(RC)-binding protein</fullName>
    </submittedName>
</protein>